<feature type="transmembrane region" description="Helical" evidence="6">
    <location>
        <begin position="650"/>
        <end position="668"/>
    </location>
</feature>
<feature type="domain" description="Membrane transport protein MMPL" evidence="7">
    <location>
        <begin position="176"/>
        <end position="379"/>
    </location>
</feature>
<dbReference type="SUPFAM" id="SSF82866">
    <property type="entry name" value="Multidrug efflux transporter AcrB transmembrane domain"/>
    <property type="match status" value="2"/>
</dbReference>
<evidence type="ECO:0000313" key="9">
    <source>
        <dbReference type="Proteomes" id="UP001228113"/>
    </source>
</evidence>
<dbReference type="PANTHER" id="PTHR33406">
    <property type="entry name" value="MEMBRANE PROTEIN MJ1562-RELATED"/>
    <property type="match status" value="1"/>
</dbReference>
<feature type="transmembrane region" description="Helical" evidence="6">
    <location>
        <begin position="622"/>
        <end position="643"/>
    </location>
</feature>
<dbReference type="Pfam" id="PF03176">
    <property type="entry name" value="MMPL"/>
    <property type="match status" value="1"/>
</dbReference>
<evidence type="ECO:0000313" key="8">
    <source>
        <dbReference type="EMBL" id="BDU75680.1"/>
    </source>
</evidence>
<keyword evidence="9" id="KW-1185">Reference proteome</keyword>
<dbReference type="GO" id="GO:0005886">
    <property type="term" value="C:plasma membrane"/>
    <property type="evidence" value="ECO:0007669"/>
    <property type="project" value="UniProtKB-SubCell"/>
</dbReference>
<feature type="transmembrane region" description="Helical" evidence="6">
    <location>
        <begin position="363"/>
        <end position="382"/>
    </location>
</feature>
<evidence type="ECO:0000256" key="1">
    <source>
        <dbReference type="ARBA" id="ARBA00004651"/>
    </source>
</evidence>
<feature type="transmembrane region" description="Helical" evidence="6">
    <location>
        <begin position="701"/>
        <end position="721"/>
    </location>
</feature>
<organism evidence="8 9">
    <name type="scientific">Mesoterricola sediminis</name>
    <dbReference type="NCBI Taxonomy" id="2927980"/>
    <lineage>
        <taxon>Bacteria</taxon>
        <taxon>Pseudomonadati</taxon>
        <taxon>Acidobacteriota</taxon>
        <taxon>Holophagae</taxon>
        <taxon>Holophagales</taxon>
        <taxon>Holophagaceae</taxon>
        <taxon>Mesoterricola</taxon>
    </lineage>
</organism>
<reference evidence="8" key="1">
    <citation type="journal article" date="2023" name="Int. J. Syst. Evol. Microbiol.">
        <title>Mesoterricola silvestris gen. nov., sp. nov., Mesoterricola sediminis sp. nov., Geothrix oryzae sp. nov., Geothrix edaphica sp. nov., Geothrix rubra sp. nov., and Geothrix limicola sp. nov., six novel members of Acidobacteriota isolated from soils.</title>
        <authorList>
            <person name="Itoh H."/>
            <person name="Sugisawa Y."/>
            <person name="Mise K."/>
            <person name="Xu Z."/>
            <person name="Kuniyasu M."/>
            <person name="Ushijima N."/>
            <person name="Kawano K."/>
            <person name="Kobayashi E."/>
            <person name="Shiratori Y."/>
            <person name="Masuda Y."/>
            <person name="Senoo K."/>
        </authorList>
    </citation>
    <scope>NUCLEOTIDE SEQUENCE</scope>
    <source>
        <strain evidence="8">W786</strain>
    </source>
</reference>
<name>A0AA48KC33_9BACT</name>
<feature type="transmembrane region" description="Helical" evidence="6">
    <location>
        <begin position="242"/>
        <end position="260"/>
    </location>
</feature>
<gene>
    <name evidence="8" type="ORF">METESE_06380</name>
</gene>
<feature type="transmembrane region" description="Helical" evidence="6">
    <location>
        <begin position="674"/>
        <end position="694"/>
    </location>
</feature>
<keyword evidence="4 6" id="KW-1133">Transmembrane helix</keyword>
<evidence type="ECO:0000256" key="2">
    <source>
        <dbReference type="ARBA" id="ARBA00022475"/>
    </source>
</evidence>
<keyword evidence="3 6" id="KW-0812">Transmembrane</keyword>
<sequence>MRARGWIWAALLAALATFAGLRLASGRALETDLLAMLPETEKNPVAEQALQSLARATQERVILLVKGPGDEAGKAAALHLARGLEASGAFRDVQSTLPPIDPGDLVRFYAPYRFRLASGALAGPDPAAALEAQLASPRFSGLPPELDPLGGFAGFLGSLPFQSTGLELRDNLLTVRAADGLHILVTAGLSGSGFDPQVQTRALGAVETALGATRAAFPGTEVLRTGVAFYAADARQTAEREMNLISALSILAIIALYVAVFRSVRHLALGLACATAGLVSALAVSLLLFGRLHLLTLVCGVSVLGVSVDYAFLYFAHHLGAGDAWRPREALARLRPPLLGGFATTILGYGALLAAPFPGLRQIAVFSMVGLAGAFLTVFLALPDWLEAPMPPRPSLLDPLARLHARVRTLALRPWALPGAFALAALLAAVACLGHTDDQVRGLIQPSAALRRDEARLSELMRISSAGAFFLVEGADEGQVLAREEALRARLPIEGVEGLMAVSAFVPSPAVQAAHLARNRELRPALARAMAQVGFRPDAVARGLDGLETPVLQPATFLAQPFAAPVRMLWLGQTRHGHASIVLPTGTPTSGALRRAAAGLPGVALVDKAQSVSDLMGHYRRLATWALGGAVLLVGLALGAWYGPRWALRLLLPAVLGILAALAAGALLGFPVSLFTLMALILALGFGVDYALFLRAGGPSALLGVALAGASTLISYGLLGLSHTPALRSFGVLLGVAVTVTLLTCHLALAQRETA</sequence>
<proteinExistence type="predicted"/>
<feature type="transmembrane region" description="Helical" evidence="6">
    <location>
        <begin position="415"/>
        <end position="436"/>
    </location>
</feature>
<dbReference type="KEGG" id="msea:METESE_06380"/>
<feature type="transmembrane region" description="Helical" evidence="6">
    <location>
        <begin position="267"/>
        <end position="288"/>
    </location>
</feature>
<evidence type="ECO:0000256" key="5">
    <source>
        <dbReference type="ARBA" id="ARBA00023136"/>
    </source>
</evidence>
<dbReference type="PANTHER" id="PTHR33406:SF13">
    <property type="entry name" value="MEMBRANE PROTEIN YDFJ"/>
    <property type="match status" value="1"/>
</dbReference>
<keyword evidence="5 6" id="KW-0472">Membrane</keyword>
<dbReference type="InterPro" id="IPR050545">
    <property type="entry name" value="Mycobact_MmpL"/>
</dbReference>
<feature type="transmembrane region" description="Helical" evidence="6">
    <location>
        <begin position="337"/>
        <end position="357"/>
    </location>
</feature>
<dbReference type="Proteomes" id="UP001228113">
    <property type="component" value="Chromosome"/>
</dbReference>
<dbReference type="RefSeq" id="WP_279342681.1">
    <property type="nucleotide sequence ID" value="NZ_AP027081.1"/>
</dbReference>
<evidence type="ECO:0000256" key="6">
    <source>
        <dbReference type="SAM" id="Phobius"/>
    </source>
</evidence>
<feature type="transmembrane region" description="Helical" evidence="6">
    <location>
        <begin position="294"/>
        <end position="316"/>
    </location>
</feature>
<evidence type="ECO:0000259" key="7">
    <source>
        <dbReference type="Pfam" id="PF03176"/>
    </source>
</evidence>
<feature type="transmembrane region" description="Helical" evidence="6">
    <location>
        <begin position="727"/>
        <end position="749"/>
    </location>
</feature>
<dbReference type="AlphaFoldDB" id="A0AA48KC33"/>
<dbReference type="Gene3D" id="1.20.1640.10">
    <property type="entry name" value="Multidrug efflux transporter AcrB transmembrane domain"/>
    <property type="match status" value="2"/>
</dbReference>
<dbReference type="InterPro" id="IPR004869">
    <property type="entry name" value="MMPL_dom"/>
</dbReference>
<evidence type="ECO:0000256" key="3">
    <source>
        <dbReference type="ARBA" id="ARBA00022692"/>
    </source>
</evidence>
<protein>
    <submittedName>
        <fullName evidence="8">Membrane protein</fullName>
    </submittedName>
</protein>
<evidence type="ECO:0000256" key="4">
    <source>
        <dbReference type="ARBA" id="ARBA00022989"/>
    </source>
</evidence>
<dbReference type="EMBL" id="AP027081">
    <property type="protein sequence ID" value="BDU75680.1"/>
    <property type="molecule type" value="Genomic_DNA"/>
</dbReference>
<keyword evidence="2" id="KW-1003">Cell membrane</keyword>
<comment type="subcellular location">
    <subcellularLocation>
        <location evidence="1">Cell membrane</location>
        <topology evidence="1">Multi-pass membrane protein</topology>
    </subcellularLocation>
</comment>
<accession>A0AA48KC33</accession>